<dbReference type="InterPro" id="IPR003343">
    <property type="entry name" value="Big_2"/>
</dbReference>
<dbReference type="GO" id="GO:0016829">
    <property type="term" value="F:lyase activity"/>
    <property type="evidence" value="ECO:0007669"/>
    <property type="project" value="InterPro"/>
</dbReference>
<dbReference type="PROSITE" id="PS51272">
    <property type="entry name" value="SLH"/>
    <property type="match status" value="3"/>
</dbReference>
<feature type="domain" description="SLH" evidence="3">
    <location>
        <begin position="2420"/>
        <end position="2482"/>
    </location>
</feature>
<dbReference type="GO" id="GO:0030313">
    <property type="term" value="C:cell envelope"/>
    <property type="evidence" value="ECO:0007669"/>
    <property type="project" value="UniProtKB-SubCell"/>
</dbReference>
<feature type="region of interest" description="Disordered" evidence="2">
    <location>
        <begin position="2103"/>
        <end position="2133"/>
    </location>
</feature>
<sequence>MSFRKHPVPTKCFLVLMALVVMLSPLLDVRPQISYADEPPAPTVYLFKQSTLNPGTPEWHLIGEPYGQTPGVDLYDTLISISAFQDGHARSFGFNVPASGSYVVKMQGQLMDLGGIGEISIDGQSIGIFDFYDPVTMADQFESEARALSVMHLEAGMHELTFKAIGHTAGSERRNMHPTKFILNPLSGTVGMQGVAIKGNAQALQIGTTSQLGVEAVLTDQTKTALQGAQTTYASADTGVATVDAQTGLLTAVGAGQTAITATVIYEGTTYTASLPVTVQPPQLSPVSYLFRQSTLSPGTPDWHLIGEPYGQTPGVDLYDTLISISAFQNGHARSFAFNVPATGNYVVKMQGQLMDLGGIGEISVDGQVVGIFDFYDPVTMADQFESEARALSVMQLDAGIHELTFKAIGHTAGSARRNMHPTKFMLDPLTSSVGIEEVAIKWNTPALYVGTTAQLGVEAILTDETRAGLAGAQTTYASADAGVATVNAQTGLLSAVGVGQTAITATVVYEGTTYTASLPVTVQQPQPEKQTFLFNQFTLNPGTPEWHLIGEQYGQTPGVDLYDTLISISAYADGHARSFGFHVNADGLYKVQLQGQLMDLGGIGELFIDGRSIGIFDFYDPVTMADQFESEVRTLAAMELQAGMHELTFKAIGHTAGSFRRNMHPTKFIIDPAGGGLEIGSASIKWDSPVLYTGSRAKLSTETFLTDGSKALFPGLQVSYQSANGNVATVNAQSGLLEATGIGQTTITATVQYGGKTVTASLNVEVIELINAKTRSTLYTTAKIQNARDNIASYDWAKSMKDAAVAKADVFIAQGLDFLWNLVPPQSLPRSATVNLELGSPVTGKEVDKYGNYPYILDPINDPWKITDPSSGYRFPTNDFKSYYESGLNEHGIFDRTLANPAFLVNTLYPEKGPTWGVDDGRGWIDEHGNYYTFVAYYVHWLWGAWDGTGEMRIALGALRDAYLYTGDIKYARAGTVLLDRIADVYPSQDISVYGMEHYFNSHGFTGLGKAVGMMWEPFLVKDLLRAYDAFYPMMDDPQLIGFLQEKSQQFDLGPLKSTATGIRKNIEVGIVEQVYPGIKNAQMDGNNGVHQSALAMAAVVYDKFPETKEWMDFNFKSGGLIWPPYSVTGGNMGVTFVNEVDHDGAGNESSAAYNLLWLSSYLEAADILDGYDGYSGADLYDHVKFRKMFSAIYPLTLGQRYTAGIGDASKAGNPWLLIDQAQMLKAFQKYGDPIYAQLAYFMNNNSTAGMHSDIFTQNAEQIVGDVQAAIDEHGLLKLDSINMTGYGFAALRDGENPADITGTRYPLQMLPIVSMTPDRSASIKSGALEFAGAAVGDSIAFSFDVAQTDSYELLLKPQRSIWYGGSGIYNVKLDGQEIGEIDFYGTRQDRETFGIRQLSAGTHVIEFVNTGKNPLSKSFKMALFELAILDEQQRQERIETLGPNTLRDLWLYYGRNYAHGHSDNLNLGLIAFGLDLSPDLGYPESTSNTDTHNHEWMRNTISHNTVVVDGTKQSQQWVGQPKQFDDRSIVKLIDVEGPEVYPQTELYKRTSAMIRVDRDNSYVVDFFRVKGGSEHHFSFHGAEGDVTVEGLTMTPQLTGTYEGPNVEYGQRPSDEHGTGSEYTGSGFHYLKNVERDEAPSSPFSVDWAVEDTWEVLSQPEDIHLRLTMLNDNDEVALADGVPSRTEIGNPESLKYMIAKRTGTNLESTFTSVIEPYKDARFVSSIESAVVKAGGAVASDMDVRAVKVTLENGRVDYIVSALDSDTTYTIDDKLQFKGSFGVYSEMNGQRVYGYVNDGTVLGLAGTPEIDEDFGSLSGTVADFTKLLQVNNEIIVNMDLQGHPASDLVNRMIYVENDDLRNAVYTIKGVTDLGDGQYSLDIGDTTLIRSYQDDDDFSAGFVYNLAAGAAFRIPLSFEKQAPAGIAASLNKAKLIVGETGQIAVSGKRLDGSAADLTGADFTFASDRTDLASVSANGVVTAHSAGEATITVQAAWQGLSFSTELAVTIEAANPGNELLSIRLDGAPASMNIGAAAQLSATAAYSDGAERDATADVLFESSRPEVASVSAGGKVTALRPGEASITVSLDGKTANAKVIVASPVVPEVPENSGNSGGSSSPNSGQNGGQPDENGNITIVLEEGKPEVSVKRNALTDAEQLTLIQGDASVKLSKDAIKRILQRLESSGTGGDQALQLSLTVVWGEAEELAIAAAGEQAQAVLTPASKVYDFQLLTGLEGEAFTSPVTVSITFDPQADAGLLGVYMIGENGELEYLGGTIKGGQIEAQLPRPGKVVVLAFDKSFDDVAPDHWAFRMLKEMAAAHMVDGVSPSNYEPSRDVTRAEFTAMLVRMLGLEAKEGERFADVDPAAWYAGIVSAAAAAGLVDGSGDATFAPERSITREEMVVMLVRAYGLKHGKPSPAGTSGFADRGQTSVWAQEALDAAAALELIGGRGDNRFVPQGLTNRAEAAQAIYNLLRSKASGGAE</sequence>
<dbReference type="Pfam" id="PF00395">
    <property type="entry name" value="SLH"/>
    <property type="match status" value="3"/>
</dbReference>
<evidence type="ECO:0000259" key="3">
    <source>
        <dbReference type="PROSITE" id="PS51272"/>
    </source>
</evidence>
<evidence type="ECO:0000256" key="1">
    <source>
        <dbReference type="ARBA" id="ARBA00004196"/>
    </source>
</evidence>
<dbReference type="RefSeq" id="WP_113033064.1">
    <property type="nucleotide sequence ID" value="NZ_QMFB01000013.1"/>
</dbReference>
<protein>
    <recommendedName>
        <fullName evidence="3">SLH domain-containing protein</fullName>
    </recommendedName>
</protein>
<dbReference type="Pfam" id="PF07940">
    <property type="entry name" value="Hepar_II_III_C"/>
    <property type="match status" value="1"/>
</dbReference>
<dbReference type="PANTHER" id="PTHR23019:SF0">
    <property type="entry name" value="NUCLEAR PORE MEMBRANE GLYCOPROTEIN 210"/>
    <property type="match status" value="1"/>
</dbReference>
<dbReference type="InterPro" id="IPR008929">
    <property type="entry name" value="Chondroitin_lyas"/>
</dbReference>
<dbReference type="Gene3D" id="2.60.120.260">
    <property type="entry name" value="Galactose-binding domain-like"/>
    <property type="match status" value="1"/>
</dbReference>
<evidence type="ECO:0000256" key="2">
    <source>
        <dbReference type="SAM" id="MobiDB-lite"/>
    </source>
</evidence>
<name>A0A329MIR0_9BACL</name>
<dbReference type="InterPro" id="IPR008964">
    <property type="entry name" value="Invasin/intimin_cell_adhesion"/>
</dbReference>
<proteinExistence type="predicted"/>
<keyword evidence="5" id="KW-1185">Reference proteome</keyword>
<dbReference type="SUPFAM" id="SSF48230">
    <property type="entry name" value="Chondroitin AC/alginate lyase"/>
    <property type="match status" value="1"/>
</dbReference>
<dbReference type="PANTHER" id="PTHR23019">
    <property type="entry name" value="NUCLEAR PORE MEMBRANE GLYCOPROTEIN GP210-RELATED"/>
    <property type="match status" value="1"/>
</dbReference>
<feature type="domain" description="SLH" evidence="3">
    <location>
        <begin position="2296"/>
        <end position="2354"/>
    </location>
</feature>
<comment type="caution">
    <text evidence="4">The sequence shown here is derived from an EMBL/GenBank/DDBJ whole genome shotgun (WGS) entry which is preliminary data.</text>
</comment>
<feature type="domain" description="SLH" evidence="3">
    <location>
        <begin position="2355"/>
        <end position="2418"/>
    </location>
</feature>
<comment type="subcellular location">
    <subcellularLocation>
        <location evidence="1">Cell envelope</location>
    </subcellularLocation>
</comment>
<dbReference type="InterPro" id="IPR001119">
    <property type="entry name" value="SLH_dom"/>
</dbReference>
<organism evidence="4 5">
    <name type="scientific">Paenibacillus contaminans</name>
    <dbReference type="NCBI Taxonomy" id="450362"/>
    <lineage>
        <taxon>Bacteria</taxon>
        <taxon>Bacillati</taxon>
        <taxon>Bacillota</taxon>
        <taxon>Bacilli</taxon>
        <taxon>Bacillales</taxon>
        <taxon>Paenibacillaceae</taxon>
        <taxon>Paenibacillus</taxon>
    </lineage>
</organism>
<dbReference type="InterPro" id="IPR045197">
    <property type="entry name" value="NUP210-like"/>
</dbReference>
<dbReference type="InterPro" id="IPR012480">
    <property type="entry name" value="Hepar_II_III_C"/>
</dbReference>
<dbReference type="EMBL" id="QMFB01000013">
    <property type="protein sequence ID" value="RAV19246.1"/>
    <property type="molecule type" value="Genomic_DNA"/>
</dbReference>
<dbReference type="Proteomes" id="UP000250369">
    <property type="component" value="Unassembled WGS sequence"/>
</dbReference>
<evidence type="ECO:0000313" key="4">
    <source>
        <dbReference type="EMBL" id="RAV19246.1"/>
    </source>
</evidence>
<dbReference type="Pfam" id="PF02368">
    <property type="entry name" value="Big_2"/>
    <property type="match status" value="5"/>
</dbReference>
<dbReference type="Gene3D" id="1.50.10.100">
    <property type="entry name" value="Chondroitin AC/alginate lyase"/>
    <property type="match status" value="1"/>
</dbReference>
<dbReference type="Gene3D" id="2.70.98.70">
    <property type="match status" value="1"/>
</dbReference>
<reference evidence="4 5" key="1">
    <citation type="journal article" date="2009" name="Int. J. Syst. Evol. Microbiol.">
        <title>Paenibacillus contaminans sp. nov., isolated from a contaminated laboratory plate.</title>
        <authorList>
            <person name="Chou J.H."/>
            <person name="Lee J.H."/>
            <person name="Lin M.C."/>
            <person name="Chang P.S."/>
            <person name="Arun A.B."/>
            <person name="Young C.C."/>
            <person name="Chen W.M."/>
        </authorList>
    </citation>
    <scope>NUCLEOTIDE SEQUENCE [LARGE SCALE GENOMIC DNA]</scope>
    <source>
        <strain evidence="4 5">CKOBP-6</strain>
    </source>
</reference>
<accession>A0A329MIR0</accession>
<dbReference type="OrthoDB" id="9809277at2"/>
<dbReference type="SUPFAM" id="SSF49373">
    <property type="entry name" value="Invasin/intimin cell-adhesion fragments"/>
    <property type="match status" value="5"/>
</dbReference>
<dbReference type="SMART" id="SM00635">
    <property type="entry name" value="BID_2"/>
    <property type="match status" value="5"/>
</dbReference>
<gene>
    <name evidence="4" type="ORF">DQG23_22180</name>
</gene>
<feature type="compositionally biased region" description="Low complexity" evidence="2">
    <location>
        <begin position="2109"/>
        <end position="2128"/>
    </location>
</feature>
<dbReference type="Gene3D" id="2.60.40.1080">
    <property type="match status" value="5"/>
</dbReference>
<evidence type="ECO:0000313" key="5">
    <source>
        <dbReference type="Proteomes" id="UP000250369"/>
    </source>
</evidence>